<gene>
    <name evidence="1" type="ORF">JG687_00009645</name>
</gene>
<sequence length="118" mass="13315">MLWNCMPRDGWIVDPASKSCQCRFNTKFAMCLHVIEAAKILGVPCPGMPKPKRRFVIEVREIVHGKELTDERTANKPKVILGILSIIMQNVVALHSVFIYNHQQVKIGQASYEGIPTI</sequence>
<proteinExistence type="predicted"/>
<evidence type="ECO:0008006" key="3">
    <source>
        <dbReference type="Google" id="ProtNLM"/>
    </source>
</evidence>
<name>A0A8T1UC52_9STRA</name>
<dbReference type="Proteomes" id="UP000688947">
    <property type="component" value="Unassembled WGS sequence"/>
</dbReference>
<protein>
    <recommendedName>
        <fullName evidence="3">SWIM-type domain-containing protein</fullName>
    </recommendedName>
</protein>
<comment type="caution">
    <text evidence="1">The sequence shown here is derived from an EMBL/GenBank/DDBJ whole genome shotgun (WGS) entry which is preliminary data.</text>
</comment>
<evidence type="ECO:0000313" key="1">
    <source>
        <dbReference type="EMBL" id="KAG6958000.1"/>
    </source>
</evidence>
<organism evidence="1 2">
    <name type="scientific">Phytophthora cactorum</name>
    <dbReference type="NCBI Taxonomy" id="29920"/>
    <lineage>
        <taxon>Eukaryota</taxon>
        <taxon>Sar</taxon>
        <taxon>Stramenopiles</taxon>
        <taxon>Oomycota</taxon>
        <taxon>Peronosporomycetes</taxon>
        <taxon>Peronosporales</taxon>
        <taxon>Peronosporaceae</taxon>
        <taxon>Phytophthora</taxon>
    </lineage>
</organism>
<dbReference type="OrthoDB" id="129068at2759"/>
<reference evidence="1" key="1">
    <citation type="submission" date="2021-01" db="EMBL/GenBank/DDBJ databases">
        <title>Phytophthora aleatoria, a newly-described species from Pinus radiata is distinct from Phytophthora cactorum isolates based on comparative genomics.</title>
        <authorList>
            <person name="Mcdougal R."/>
            <person name="Panda P."/>
            <person name="Williams N."/>
            <person name="Studholme D.J."/>
        </authorList>
    </citation>
    <scope>NUCLEOTIDE SEQUENCE</scope>
    <source>
        <strain evidence="1">NZFS 3830</strain>
    </source>
</reference>
<dbReference type="EMBL" id="JAENGZ010000510">
    <property type="protein sequence ID" value="KAG6958000.1"/>
    <property type="molecule type" value="Genomic_DNA"/>
</dbReference>
<dbReference type="AlphaFoldDB" id="A0A8T1UC52"/>
<accession>A0A8T1UC52</accession>
<evidence type="ECO:0000313" key="2">
    <source>
        <dbReference type="Proteomes" id="UP000688947"/>
    </source>
</evidence>